<feature type="transmembrane region" description="Helical" evidence="7">
    <location>
        <begin position="173"/>
        <end position="193"/>
    </location>
</feature>
<keyword evidence="5 7" id="KW-1133">Transmembrane helix</keyword>
<dbReference type="InterPro" id="IPR035906">
    <property type="entry name" value="MetI-like_sf"/>
</dbReference>
<dbReference type="Pfam" id="PF00528">
    <property type="entry name" value="BPD_transp_1"/>
    <property type="match status" value="1"/>
</dbReference>
<feature type="transmembrane region" description="Helical" evidence="7">
    <location>
        <begin position="280"/>
        <end position="306"/>
    </location>
</feature>
<comment type="caution">
    <text evidence="9">The sequence shown here is derived from an EMBL/GenBank/DDBJ whole genome shotgun (WGS) entry which is preliminary data.</text>
</comment>
<keyword evidence="2 7" id="KW-0813">Transport</keyword>
<dbReference type="OrthoDB" id="9778910at2"/>
<feature type="domain" description="ABC transmembrane type-1" evidence="8">
    <location>
        <begin position="95"/>
        <end position="303"/>
    </location>
</feature>
<dbReference type="Proteomes" id="UP000658656">
    <property type="component" value="Unassembled WGS sequence"/>
</dbReference>
<evidence type="ECO:0000256" key="6">
    <source>
        <dbReference type="ARBA" id="ARBA00023136"/>
    </source>
</evidence>
<dbReference type="GO" id="GO:0005886">
    <property type="term" value="C:plasma membrane"/>
    <property type="evidence" value="ECO:0007669"/>
    <property type="project" value="UniProtKB-SubCell"/>
</dbReference>
<gene>
    <name evidence="9" type="ORF">GCM10017566_31330</name>
</gene>
<feature type="transmembrane region" description="Helical" evidence="7">
    <location>
        <begin position="134"/>
        <end position="161"/>
    </location>
</feature>
<dbReference type="PROSITE" id="PS50928">
    <property type="entry name" value="ABC_TM1"/>
    <property type="match status" value="1"/>
</dbReference>
<keyword evidence="10" id="KW-1185">Reference proteome</keyword>
<feature type="transmembrane region" description="Helical" evidence="7">
    <location>
        <begin position="9"/>
        <end position="29"/>
    </location>
</feature>
<evidence type="ECO:0000313" key="9">
    <source>
        <dbReference type="EMBL" id="GHF55971.1"/>
    </source>
</evidence>
<evidence type="ECO:0000256" key="5">
    <source>
        <dbReference type="ARBA" id="ARBA00022989"/>
    </source>
</evidence>
<evidence type="ECO:0000256" key="4">
    <source>
        <dbReference type="ARBA" id="ARBA00022692"/>
    </source>
</evidence>
<dbReference type="EMBL" id="BNAV01000004">
    <property type="protein sequence ID" value="GHF55971.1"/>
    <property type="molecule type" value="Genomic_DNA"/>
</dbReference>
<keyword evidence="6 7" id="KW-0472">Membrane</keyword>
<evidence type="ECO:0000256" key="3">
    <source>
        <dbReference type="ARBA" id="ARBA00022475"/>
    </source>
</evidence>
<dbReference type="Gene3D" id="1.10.3720.10">
    <property type="entry name" value="MetI-like"/>
    <property type="match status" value="1"/>
</dbReference>
<keyword evidence="4 7" id="KW-0812">Transmembrane</keyword>
<dbReference type="PANTHER" id="PTHR43163:SF6">
    <property type="entry name" value="DIPEPTIDE TRANSPORT SYSTEM PERMEASE PROTEIN DPPB-RELATED"/>
    <property type="match status" value="1"/>
</dbReference>
<dbReference type="InterPro" id="IPR000515">
    <property type="entry name" value="MetI-like"/>
</dbReference>
<evidence type="ECO:0000313" key="10">
    <source>
        <dbReference type="Proteomes" id="UP000658656"/>
    </source>
</evidence>
<dbReference type="AlphaFoldDB" id="A0A8H9IT18"/>
<evidence type="ECO:0000256" key="2">
    <source>
        <dbReference type="ARBA" id="ARBA00022448"/>
    </source>
</evidence>
<comment type="subcellular location">
    <subcellularLocation>
        <location evidence="1 7">Cell membrane</location>
        <topology evidence="1 7">Multi-pass membrane protein</topology>
    </subcellularLocation>
</comment>
<proteinExistence type="inferred from homology"/>
<dbReference type="Pfam" id="PF19300">
    <property type="entry name" value="BPD_transp_1_N"/>
    <property type="match status" value="1"/>
</dbReference>
<keyword evidence="3" id="KW-1003">Cell membrane</keyword>
<dbReference type="GO" id="GO:0055085">
    <property type="term" value="P:transmembrane transport"/>
    <property type="evidence" value="ECO:0007669"/>
    <property type="project" value="InterPro"/>
</dbReference>
<reference evidence="9" key="1">
    <citation type="journal article" date="2014" name="Int. J. Syst. Evol. Microbiol.">
        <title>Complete genome sequence of Corynebacterium casei LMG S-19264T (=DSM 44701T), isolated from a smear-ripened cheese.</title>
        <authorList>
            <consortium name="US DOE Joint Genome Institute (JGI-PGF)"/>
            <person name="Walter F."/>
            <person name="Albersmeier A."/>
            <person name="Kalinowski J."/>
            <person name="Ruckert C."/>
        </authorList>
    </citation>
    <scope>NUCLEOTIDE SEQUENCE</scope>
    <source>
        <strain evidence="9">CGMCC 4.7679</strain>
    </source>
</reference>
<accession>A0A8H9IT18</accession>
<organism evidence="9 10">
    <name type="scientific">Amycolatopsis bartoniae</name>
    <dbReference type="NCBI Taxonomy" id="941986"/>
    <lineage>
        <taxon>Bacteria</taxon>
        <taxon>Bacillati</taxon>
        <taxon>Actinomycetota</taxon>
        <taxon>Actinomycetes</taxon>
        <taxon>Pseudonocardiales</taxon>
        <taxon>Pseudonocardiaceae</taxon>
        <taxon>Amycolatopsis</taxon>
    </lineage>
</organism>
<dbReference type="CDD" id="cd06261">
    <property type="entry name" value="TM_PBP2"/>
    <property type="match status" value="1"/>
</dbReference>
<dbReference type="PANTHER" id="PTHR43163">
    <property type="entry name" value="DIPEPTIDE TRANSPORT SYSTEM PERMEASE PROTEIN DPPB-RELATED"/>
    <property type="match status" value="1"/>
</dbReference>
<evidence type="ECO:0000256" key="7">
    <source>
        <dbReference type="RuleBase" id="RU363032"/>
    </source>
</evidence>
<protein>
    <submittedName>
        <fullName evidence="9">ABC transporter permease</fullName>
    </submittedName>
</protein>
<sequence>MTRLILRRLAISVSLVFVVSLLTFLLQSLTPGDTARTILGSNYTPEGYAQLREQLHLDQPLLAQYGNWLGHALTGDLGTSPISGLGVGTEIAHRLGVTLALVLGTTVVATVVGIGLGVLTAVRGGRLGRAVDVLSMVGFALPSFWLALVLVVLFAVAIRLFPATGYVPFLESPGGWVASLVLPVAALSVHGIAHLAKQTRDGMLDVLSRDFVHTLRANGVPERSIIFRHALRNAAIPVVTVIGLMLISLLGGTVLVEAVFAMPGLGGLAVQSTTQHDLPMIQGVALTFTLIVVVVNFAVDLAYGWLNPKVRVP</sequence>
<dbReference type="InterPro" id="IPR045621">
    <property type="entry name" value="BPD_transp_1_N"/>
</dbReference>
<evidence type="ECO:0000256" key="1">
    <source>
        <dbReference type="ARBA" id="ARBA00004651"/>
    </source>
</evidence>
<reference evidence="9" key="2">
    <citation type="submission" date="2020-09" db="EMBL/GenBank/DDBJ databases">
        <authorList>
            <person name="Sun Q."/>
            <person name="Zhou Y."/>
        </authorList>
    </citation>
    <scope>NUCLEOTIDE SEQUENCE</scope>
    <source>
        <strain evidence="9">CGMCC 4.7679</strain>
    </source>
</reference>
<feature type="transmembrane region" description="Helical" evidence="7">
    <location>
        <begin position="99"/>
        <end position="122"/>
    </location>
</feature>
<comment type="similarity">
    <text evidence="7">Belongs to the binding-protein-dependent transport system permease family.</text>
</comment>
<dbReference type="RefSeq" id="WP_145935916.1">
    <property type="nucleotide sequence ID" value="NZ_BNAV01000004.1"/>
</dbReference>
<dbReference type="SUPFAM" id="SSF161098">
    <property type="entry name" value="MetI-like"/>
    <property type="match status" value="1"/>
</dbReference>
<feature type="transmembrane region" description="Helical" evidence="7">
    <location>
        <begin position="234"/>
        <end position="260"/>
    </location>
</feature>
<name>A0A8H9IT18_9PSEU</name>
<evidence type="ECO:0000259" key="8">
    <source>
        <dbReference type="PROSITE" id="PS50928"/>
    </source>
</evidence>